<organism evidence="1 2">
    <name type="scientific">Auricularia subglabra (strain TFB-10046 / SS5)</name>
    <name type="common">White-rot fungus</name>
    <name type="synonym">Auricularia delicata (strain TFB10046)</name>
    <dbReference type="NCBI Taxonomy" id="717982"/>
    <lineage>
        <taxon>Eukaryota</taxon>
        <taxon>Fungi</taxon>
        <taxon>Dikarya</taxon>
        <taxon>Basidiomycota</taxon>
        <taxon>Agaricomycotina</taxon>
        <taxon>Agaricomycetes</taxon>
        <taxon>Auriculariales</taxon>
        <taxon>Auriculariaceae</taxon>
        <taxon>Auricularia</taxon>
    </lineage>
</organism>
<keyword evidence="2" id="KW-1185">Reference proteome</keyword>
<dbReference type="Proteomes" id="UP000006514">
    <property type="component" value="Unassembled WGS sequence"/>
</dbReference>
<dbReference type="eggNOG" id="ENOG502S6D9">
    <property type="taxonomic scope" value="Eukaryota"/>
</dbReference>
<name>J0WPP6_AURST</name>
<reference evidence="2" key="1">
    <citation type="journal article" date="2012" name="Science">
        <title>The Paleozoic origin of enzymatic lignin decomposition reconstructed from 31 fungal genomes.</title>
        <authorList>
            <person name="Floudas D."/>
            <person name="Binder M."/>
            <person name="Riley R."/>
            <person name="Barry K."/>
            <person name="Blanchette R.A."/>
            <person name="Henrissat B."/>
            <person name="Martinez A.T."/>
            <person name="Otillar R."/>
            <person name="Spatafora J.W."/>
            <person name="Yadav J.S."/>
            <person name="Aerts A."/>
            <person name="Benoit I."/>
            <person name="Boyd A."/>
            <person name="Carlson A."/>
            <person name="Copeland A."/>
            <person name="Coutinho P.M."/>
            <person name="de Vries R.P."/>
            <person name="Ferreira P."/>
            <person name="Findley K."/>
            <person name="Foster B."/>
            <person name="Gaskell J."/>
            <person name="Glotzer D."/>
            <person name="Gorecki P."/>
            <person name="Heitman J."/>
            <person name="Hesse C."/>
            <person name="Hori C."/>
            <person name="Igarashi K."/>
            <person name="Jurgens J.A."/>
            <person name="Kallen N."/>
            <person name="Kersten P."/>
            <person name="Kohler A."/>
            <person name="Kuees U."/>
            <person name="Kumar T.K.A."/>
            <person name="Kuo A."/>
            <person name="LaButti K."/>
            <person name="Larrondo L.F."/>
            <person name="Lindquist E."/>
            <person name="Ling A."/>
            <person name="Lombard V."/>
            <person name="Lucas S."/>
            <person name="Lundell T."/>
            <person name="Martin R."/>
            <person name="McLaughlin D.J."/>
            <person name="Morgenstern I."/>
            <person name="Morin E."/>
            <person name="Murat C."/>
            <person name="Nagy L.G."/>
            <person name="Nolan M."/>
            <person name="Ohm R.A."/>
            <person name="Patyshakuliyeva A."/>
            <person name="Rokas A."/>
            <person name="Ruiz-Duenas F.J."/>
            <person name="Sabat G."/>
            <person name="Salamov A."/>
            <person name="Samejima M."/>
            <person name="Schmutz J."/>
            <person name="Slot J.C."/>
            <person name="St John F."/>
            <person name="Stenlid J."/>
            <person name="Sun H."/>
            <person name="Sun S."/>
            <person name="Syed K."/>
            <person name="Tsang A."/>
            <person name="Wiebenga A."/>
            <person name="Young D."/>
            <person name="Pisabarro A."/>
            <person name="Eastwood D.C."/>
            <person name="Martin F."/>
            <person name="Cullen D."/>
            <person name="Grigoriev I.V."/>
            <person name="Hibbett D.S."/>
        </authorList>
    </citation>
    <scope>NUCLEOTIDE SEQUENCE [LARGE SCALE GENOMIC DNA]</scope>
    <source>
        <strain evidence="2">TFB10046</strain>
    </source>
</reference>
<gene>
    <name evidence="1" type="ORF">AURDEDRAFT_131476</name>
</gene>
<protein>
    <submittedName>
        <fullName evidence="1">Uncharacterized protein</fullName>
    </submittedName>
</protein>
<proteinExistence type="predicted"/>
<dbReference type="EMBL" id="JH688068">
    <property type="protein sequence ID" value="EJD33852.1"/>
    <property type="molecule type" value="Genomic_DNA"/>
</dbReference>
<evidence type="ECO:0000313" key="1">
    <source>
        <dbReference type="EMBL" id="EJD33852.1"/>
    </source>
</evidence>
<accession>J0WPP6</accession>
<dbReference type="OMA" id="GRIVEPW"/>
<evidence type="ECO:0000313" key="2">
    <source>
        <dbReference type="Proteomes" id="UP000006514"/>
    </source>
</evidence>
<dbReference type="AlphaFoldDB" id="J0WPP6"/>
<dbReference type="KEGG" id="adl:AURDEDRAFT_131476"/>
<sequence>MQRSYMGPFVISDDEADSGPSDPAAVLVLLNEIMATDYTAESCPRLFAALQKWIADGCDFGSIYSRVRYCSAASIDMGIEDSAIRLREFEQKRSLALDSSTNRIIHPHLQPRRLWDLISNRVVPHDGSAMLDGAVSHSWMADPQRVDTPINNHEWPVPIPRDATLARVRIELLNLGFKYVWLDVLCLRQKGAPDKESQRLDEWKVDVPTIGAVYHGTAQIVYYYSGLGRPFEVGDLSSERHWINRAWTLQEISSNTIIAGRAASSPVLPSAKERPDSVTEQLYEKIAYLTVHVTSGGESIFPILEAMRFRFGTSELDKVAGLAYRLMARTLPPYIDGQAPDDAWDALVTVMTTNFRGNIFLLFPQPGRGRYTWYPSWGQITDRAVFLPSHDLFAHEPVEYDPSSNGSMRQAVEMGWHSSLLLTVENAH</sequence>
<dbReference type="InParanoid" id="J0WPP6"/>
<dbReference type="OrthoDB" id="5418601at2759"/>